<dbReference type="InterPro" id="IPR052163">
    <property type="entry name" value="DGC-Regulatory_Protein"/>
</dbReference>
<accession>A0A212R0C4</accession>
<dbReference type="PANTHER" id="PTHR46663">
    <property type="entry name" value="DIGUANYLATE CYCLASE DGCT-RELATED"/>
    <property type="match status" value="1"/>
</dbReference>
<dbReference type="InterPro" id="IPR000160">
    <property type="entry name" value="GGDEF_dom"/>
</dbReference>
<proteinExistence type="predicted"/>
<gene>
    <name evidence="2" type="ORF">SAMN07250955_104244</name>
</gene>
<evidence type="ECO:0000259" key="1">
    <source>
        <dbReference type="PROSITE" id="PS50887"/>
    </source>
</evidence>
<feature type="domain" description="GGDEF" evidence="1">
    <location>
        <begin position="35"/>
        <end position="125"/>
    </location>
</feature>
<name>A0A212R0C4_9PROT</name>
<dbReference type="PANTHER" id="PTHR46663:SF3">
    <property type="entry name" value="SLL0267 PROTEIN"/>
    <property type="match status" value="1"/>
</dbReference>
<dbReference type="Gene3D" id="3.30.70.270">
    <property type="match status" value="1"/>
</dbReference>
<keyword evidence="3" id="KW-1185">Reference proteome</keyword>
<dbReference type="AlphaFoldDB" id="A0A212R0C4"/>
<dbReference type="NCBIfam" id="TIGR00254">
    <property type="entry name" value="GGDEF"/>
    <property type="match status" value="1"/>
</dbReference>
<dbReference type="InterPro" id="IPR029787">
    <property type="entry name" value="Nucleotide_cyclase"/>
</dbReference>
<organism evidence="2 3">
    <name type="scientific">Arboricoccus pini</name>
    <dbReference type="NCBI Taxonomy" id="1963835"/>
    <lineage>
        <taxon>Bacteria</taxon>
        <taxon>Pseudomonadati</taxon>
        <taxon>Pseudomonadota</taxon>
        <taxon>Alphaproteobacteria</taxon>
        <taxon>Geminicoccales</taxon>
        <taxon>Geminicoccaceae</taxon>
        <taxon>Arboricoccus</taxon>
    </lineage>
</organism>
<dbReference type="Proteomes" id="UP000197065">
    <property type="component" value="Unassembled WGS sequence"/>
</dbReference>
<dbReference type="PROSITE" id="PS50887">
    <property type="entry name" value="GGDEF"/>
    <property type="match status" value="1"/>
</dbReference>
<protein>
    <submittedName>
        <fullName evidence="2">Diguanylate cyclase (GGDEF) domain-containing protein</fullName>
    </submittedName>
</protein>
<sequence>MHFFAFYDVLTGLPNRRLFLEKLLQSLEHARVINGMVAVLLLDLDRFRLINESLGFATGDQVLSAVAGRLVAQLGEQETTARLSSDEFIILVPNVGSVEAAGKMARHLLETIRSGLVLADHELSL</sequence>
<dbReference type="SUPFAM" id="SSF55073">
    <property type="entry name" value="Nucleotide cyclase"/>
    <property type="match status" value="1"/>
</dbReference>
<dbReference type="Pfam" id="PF00990">
    <property type="entry name" value="GGDEF"/>
    <property type="match status" value="1"/>
</dbReference>
<dbReference type="SMART" id="SM00267">
    <property type="entry name" value="GGDEF"/>
    <property type="match status" value="1"/>
</dbReference>
<evidence type="ECO:0000313" key="3">
    <source>
        <dbReference type="Proteomes" id="UP000197065"/>
    </source>
</evidence>
<evidence type="ECO:0000313" key="2">
    <source>
        <dbReference type="EMBL" id="SNB65345.1"/>
    </source>
</evidence>
<dbReference type="InterPro" id="IPR043128">
    <property type="entry name" value="Rev_trsase/Diguanyl_cyclase"/>
</dbReference>
<dbReference type="CDD" id="cd01949">
    <property type="entry name" value="GGDEF"/>
    <property type="match status" value="1"/>
</dbReference>
<dbReference type="EMBL" id="FYEH01000004">
    <property type="protein sequence ID" value="SNB65345.1"/>
    <property type="molecule type" value="Genomic_DNA"/>
</dbReference>
<reference evidence="2 3" key="1">
    <citation type="submission" date="2017-06" db="EMBL/GenBank/DDBJ databases">
        <authorList>
            <person name="Kim H.J."/>
            <person name="Triplett B.A."/>
        </authorList>
    </citation>
    <scope>NUCLEOTIDE SEQUENCE [LARGE SCALE GENOMIC DNA]</scope>
    <source>
        <strain evidence="2 3">B29T1</strain>
    </source>
</reference>